<evidence type="ECO:0000313" key="2">
    <source>
        <dbReference type="Proteomes" id="UP001500603"/>
    </source>
</evidence>
<dbReference type="InterPro" id="IPR045010">
    <property type="entry name" value="MDR_fam"/>
</dbReference>
<dbReference type="PANTHER" id="PTHR43205">
    <property type="entry name" value="PROSTAGLANDIN REDUCTASE"/>
    <property type="match status" value="1"/>
</dbReference>
<accession>A0ABP9KRA3</accession>
<comment type="caution">
    <text evidence="1">The sequence shown here is derived from an EMBL/GenBank/DDBJ whole genome shotgun (WGS) entry which is preliminary data.</text>
</comment>
<dbReference type="EMBL" id="BAABJM010000004">
    <property type="protein sequence ID" value="GAA5061974.1"/>
    <property type="molecule type" value="Genomic_DNA"/>
</dbReference>
<dbReference type="Proteomes" id="UP001500603">
    <property type="component" value="Unassembled WGS sequence"/>
</dbReference>
<name>A0ABP9KRA3_9NOCA</name>
<dbReference type="RefSeq" id="WP_345497654.1">
    <property type="nucleotide sequence ID" value="NZ_BAABJM010000004.1"/>
</dbReference>
<proteinExistence type="predicted"/>
<sequence length="61" mass="6643">MLDYLDRFPEAFEKLRAWHAGGAISVAEHIDEGLESAPSALRGLFESRNLGKQLVEVSTGG</sequence>
<dbReference type="Gene3D" id="3.40.50.720">
    <property type="entry name" value="NAD(P)-binding Rossmann-like Domain"/>
    <property type="match status" value="1"/>
</dbReference>
<keyword evidence="2" id="KW-1185">Reference proteome</keyword>
<reference evidence="2" key="1">
    <citation type="journal article" date="2019" name="Int. J. Syst. Evol. Microbiol.">
        <title>The Global Catalogue of Microorganisms (GCM) 10K type strain sequencing project: providing services to taxonomists for standard genome sequencing and annotation.</title>
        <authorList>
            <consortium name="The Broad Institute Genomics Platform"/>
            <consortium name="The Broad Institute Genome Sequencing Center for Infectious Disease"/>
            <person name="Wu L."/>
            <person name="Ma J."/>
        </authorList>
    </citation>
    <scope>NUCLEOTIDE SEQUENCE [LARGE SCALE GENOMIC DNA]</scope>
    <source>
        <strain evidence="2">JCM 18298</strain>
    </source>
</reference>
<gene>
    <name evidence="1" type="ORF">GCM10023318_45160</name>
</gene>
<protein>
    <submittedName>
        <fullName evidence="1">Uncharacterized protein</fullName>
    </submittedName>
</protein>
<evidence type="ECO:0000313" key="1">
    <source>
        <dbReference type="EMBL" id="GAA5061974.1"/>
    </source>
</evidence>
<dbReference type="PANTHER" id="PTHR43205:SF42">
    <property type="entry name" value="ALCOHOL DEHYDROGENASE, ZINC-CONTAINING (AFU_ORTHOLOGUE AFUA_7G04530)"/>
    <property type="match status" value="1"/>
</dbReference>
<organism evidence="1 2">
    <name type="scientific">Nocardia callitridis</name>
    <dbReference type="NCBI Taxonomy" id="648753"/>
    <lineage>
        <taxon>Bacteria</taxon>
        <taxon>Bacillati</taxon>
        <taxon>Actinomycetota</taxon>
        <taxon>Actinomycetes</taxon>
        <taxon>Mycobacteriales</taxon>
        <taxon>Nocardiaceae</taxon>
        <taxon>Nocardia</taxon>
    </lineage>
</organism>
<dbReference type="Gene3D" id="3.90.180.10">
    <property type="entry name" value="Medium-chain alcohol dehydrogenases, catalytic domain"/>
    <property type="match status" value="1"/>
</dbReference>